<dbReference type="GO" id="GO:0009523">
    <property type="term" value="C:photosystem II"/>
    <property type="evidence" value="ECO:0007669"/>
    <property type="project" value="UniProtKB-KW"/>
</dbReference>
<dbReference type="InterPro" id="IPR010284">
    <property type="entry name" value="PSII_Ycf12_core-subunit"/>
</dbReference>
<evidence type="ECO:0000256" key="6">
    <source>
        <dbReference type="ARBA" id="ARBA00023276"/>
    </source>
</evidence>
<dbReference type="GO" id="GO:0031676">
    <property type="term" value="C:plasma membrane-derived thylakoid membrane"/>
    <property type="evidence" value="ECO:0007669"/>
    <property type="project" value="UniProtKB-SubCell"/>
</dbReference>
<comment type="subcellular location">
    <subcellularLocation>
        <location evidence="7">Cellular thylakoid membrane</location>
        <topology evidence="7">Single-pass membrane protein</topology>
    </subcellularLocation>
    <subcellularLocation>
        <location evidence="1">Membrane</location>
        <topology evidence="1">Single-pass membrane protein</topology>
    </subcellularLocation>
</comment>
<keyword evidence="7" id="KW-0793">Thylakoid</keyword>
<organism evidence="8 9">
    <name type="scientific">Tumidithrix elongata BACA0141</name>
    <dbReference type="NCBI Taxonomy" id="2716417"/>
    <lineage>
        <taxon>Bacteria</taxon>
        <taxon>Bacillati</taxon>
        <taxon>Cyanobacteriota</taxon>
        <taxon>Cyanophyceae</taxon>
        <taxon>Pseudanabaenales</taxon>
        <taxon>Pseudanabaenaceae</taxon>
        <taxon>Tumidithrix</taxon>
        <taxon>Tumidithrix elongata</taxon>
    </lineage>
</organism>
<evidence type="ECO:0000256" key="3">
    <source>
        <dbReference type="ARBA" id="ARBA00022692"/>
    </source>
</evidence>
<evidence type="ECO:0000256" key="2">
    <source>
        <dbReference type="ARBA" id="ARBA00022531"/>
    </source>
</evidence>
<sequence length="46" mass="4949">MEIFDGIIGFVSAINFELIFQLTCLGLIVVSGPVVIFLLAFKGGDM</sequence>
<evidence type="ECO:0000313" key="9">
    <source>
        <dbReference type="Proteomes" id="UP001333818"/>
    </source>
</evidence>
<dbReference type="HAMAP" id="MF_01329">
    <property type="entry name" value="PSII_Psb30_Ycf12"/>
    <property type="match status" value="1"/>
</dbReference>
<dbReference type="Proteomes" id="UP001333818">
    <property type="component" value="Unassembled WGS sequence"/>
</dbReference>
<comment type="similarity">
    <text evidence="7">Belongs to the Psb30/Ycf12 family.</text>
</comment>
<comment type="function">
    <text evidence="7">A core subunit of photosystem II (PSII), probably helps stabilize the reaction center.</text>
</comment>
<proteinExistence type="inferred from homology"/>
<evidence type="ECO:0000256" key="5">
    <source>
        <dbReference type="ARBA" id="ARBA00023136"/>
    </source>
</evidence>
<keyword evidence="4 7" id="KW-1133">Transmembrane helix</keyword>
<keyword evidence="9" id="KW-1185">Reference proteome</keyword>
<dbReference type="Pfam" id="PF05969">
    <property type="entry name" value="PSII_Ycf12"/>
    <property type="match status" value="1"/>
</dbReference>
<evidence type="ECO:0000313" key="8">
    <source>
        <dbReference type="EMBL" id="MEE3717206.1"/>
    </source>
</evidence>
<name>A0AAW9PWI7_9CYAN</name>
<feature type="transmembrane region" description="Helical" evidence="7">
    <location>
        <begin position="18"/>
        <end position="41"/>
    </location>
</feature>
<protein>
    <recommendedName>
        <fullName evidence="7">Photosystem II reaction center protein Psb30</fullName>
    </recommendedName>
    <alternativeName>
        <fullName evidence="7">Photosystem II reaction center protein Ycf12</fullName>
    </alternativeName>
</protein>
<dbReference type="RefSeq" id="WP_330483634.1">
    <property type="nucleotide sequence ID" value="NZ_JAZBJZ010000035.1"/>
</dbReference>
<reference evidence="8" key="1">
    <citation type="submission" date="2024-01" db="EMBL/GenBank/DDBJ databases">
        <title>Bank of Algae and Cyanobacteria of the Azores (BACA) strain genomes.</title>
        <authorList>
            <person name="Luz R."/>
            <person name="Cordeiro R."/>
            <person name="Fonseca A."/>
            <person name="Goncalves V."/>
        </authorList>
    </citation>
    <scope>NUCLEOTIDE SEQUENCE</scope>
    <source>
        <strain evidence="8">BACA0141</strain>
    </source>
</reference>
<evidence type="ECO:0000256" key="1">
    <source>
        <dbReference type="ARBA" id="ARBA00004167"/>
    </source>
</evidence>
<dbReference type="AlphaFoldDB" id="A0AAW9PWI7"/>
<evidence type="ECO:0000256" key="4">
    <source>
        <dbReference type="ARBA" id="ARBA00022989"/>
    </source>
</evidence>
<evidence type="ECO:0000256" key="7">
    <source>
        <dbReference type="HAMAP-Rule" id="MF_01329"/>
    </source>
</evidence>
<keyword evidence="3 7" id="KW-0812">Transmembrane</keyword>
<keyword evidence="6 7" id="KW-0604">Photosystem II</keyword>
<comment type="caution">
    <text evidence="8">The sequence shown here is derived from an EMBL/GenBank/DDBJ whole genome shotgun (WGS) entry which is preliminary data.</text>
</comment>
<comment type="subunit">
    <text evidence="7">PSII is composed of 1 copy each of membrane proteins PsbA, PsbB, PsbC, PsbD, PsbE, PsbF, PsbH, PsbI, PsbJ, PsbK, PsbL, PsbM, PsbT, PsbX, PsbY, PsbZ, Psb30/Ycf12, peripheral proteins PsbO, CyanoQ (PsbQ), PsbU, PsbV and a large number of cofactors. It forms dimeric complexes.</text>
</comment>
<dbReference type="NCBIfam" id="NF010239">
    <property type="entry name" value="PRK13686.1"/>
    <property type="match status" value="1"/>
</dbReference>
<gene>
    <name evidence="7" type="primary">psb30</name>
    <name evidence="7" type="synonym">ycf12</name>
    <name evidence="8" type="ORF">V2H45_10650</name>
</gene>
<keyword evidence="2 7" id="KW-0602">Photosynthesis</keyword>
<dbReference type="GO" id="GO:0015979">
    <property type="term" value="P:photosynthesis"/>
    <property type="evidence" value="ECO:0007669"/>
    <property type="project" value="UniProtKB-KW"/>
</dbReference>
<keyword evidence="5 7" id="KW-0472">Membrane</keyword>
<accession>A0AAW9PWI7</accession>
<dbReference type="EMBL" id="JAZBJZ010000035">
    <property type="protein sequence ID" value="MEE3717206.1"/>
    <property type="molecule type" value="Genomic_DNA"/>
</dbReference>